<sequence>MFMYSDKINMLQRQEGVGISLYAGLVLMLLTMFVLDISVGSVHIPFGQIVKIFAGQEPQRAAWGNILWLFRLPKALTAILAGAGLAVSGLVMQTLFRNPLAGPSVLGINAGASLGVALMVLSAAAGGVGSRFLDGLGVLGELGMVLAASLGSALVLLLIMAFAERVRSIMTLLILGLLFGYATSALVSILIHFSIAERIQAYISWTFGSFGTTTWKQLYIFAPVITGGLLAASFLQKPLNALLLGEVYAKSLGLHLKHTRLSLIAITALLSGSTTAFCGPVAFLGITIPHLCRIFFHTSDHRTLLPTVILTGAIVALIADIISQMPGSQLVLPLNAVTSLIGVPVIIWVILSKNDLMETFAA</sequence>
<feature type="transmembrane region" description="Helical" evidence="8">
    <location>
        <begin position="261"/>
        <end position="284"/>
    </location>
</feature>
<evidence type="ECO:0000256" key="5">
    <source>
        <dbReference type="ARBA" id="ARBA00022692"/>
    </source>
</evidence>
<evidence type="ECO:0000313" key="10">
    <source>
        <dbReference type="Proteomes" id="UP000030661"/>
    </source>
</evidence>
<proteinExistence type="inferred from homology"/>
<dbReference type="PANTHER" id="PTHR30472">
    <property type="entry name" value="FERRIC ENTEROBACTIN TRANSPORT SYSTEM PERMEASE PROTEIN"/>
    <property type="match status" value="1"/>
</dbReference>
<evidence type="ECO:0000256" key="6">
    <source>
        <dbReference type="ARBA" id="ARBA00022989"/>
    </source>
</evidence>
<reference evidence="9" key="1">
    <citation type="journal article" date="2015" name="PeerJ">
        <title>First genomic representation of candidate bacterial phylum KSB3 points to enhanced environmental sensing as a trigger of wastewater bulking.</title>
        <authorList>
            <person name="Sekiguchi Y."/>
            <person name="Ohashi A."/>
            <person name="Parks D.H."/>
            <person name="Yamauchi T."/>
            <person name="Tyson G.W."/>
            <person name="Hugenholtz P."/>
        </authorList>
    </citation>
    <scope>NUCLEOTIDE SEQUENCE [LARGE SCALE GENOMIC DNA]</scope>
</reference>
<dbReference type="CDD" id="cd06550">
    <property type="entry name" value="TM_ABC_iron-siderophores_like"/>
    <property type="match status" value="1"/>
</dbReference>
<keyword evidence="6 8" id="KW-1133">Transmembrane helix</keyword>
<dbReference type="AlphaFoldDB" id="A0A081C522"/>
<organism evidence="9">
    <name type="scientific">Vecturithrix granuli</name>
    <dbReference type="NCBI Taxonomy" id="1499967"/>
    <lineage>
        <taxon>Bacteria</taxon>
        <taxon>Candidatus Moduliflexota</taxon>
        <taxon>Candidatus Vecturitrichia</taxon>
        <taxon>Candidatus Vecturitrichales</taxon>
        <taxon>Candidatus Vecturitrichaceae</taxon>
        <taxon>Candidatus Vecturithrix</taxon>
    </lineage>
</organism>
<comment type="subcellular location">
    <subcellularLocation>
        <location evidence="1">Cell membrane</location>
        <topology evidence="1">Multi-pass membrane protein</topology>
    </subcellularLocation>
</comment>
<dbReference type="STRING" id="1499967.U27_06662"/>
<dbReference type="PANTHER" id="PTHR30472:SF41">
    <property type="entry name" value="TRANSPORT SYSTEM PERMEASE PROTEIN"/>
    <property type="match status" value="1"/>
</dbReference>
<keyword evidence="4" id="KW-1003">Cell membrane</keyword>
<evidence type="ECO:0000313" key="9">
    <source>
        <dbReference type="EMBL" id="GAK59677.1"/>
    </source>
</evidence>
<dbReference type="InterPro" id="IPR000522">
    <property type="entry name" value="ABC_transptr_permease_BtuC"/>
</dbReference>
<feature type="transmembrane region" description="Helical" evidence="8">
    <location>
        <begin position="108"/>
        <end position="130"/>
    </location>
</feature>
<feature type="transmembrane region" description="Helical" evidence="8">
    <location>
        <begin position="215"/>
        <end position="235"/>
    </location>
</feature>
<evidence type="ECO:0000256" key="4">
    <source>
        <dbReference type="ARBA" id="ARBA00022475"/>
    </source>
</evidence>
<dbReference type="eggNOG" id="COG0609">
    <property type="taxonomic scope" value="Bacteria"/>
</dbReference>
<feature type="transmembrane region" description="Helical" evidence="8">
    <location>
        <begin position="170"/>
        <end position="195"/>
    </location>
</feature>
<feature type="transmembrane region" description="Helical" evidence="8">
    <location>
        <begin position="304"/>
        <end position="323"/>
    </location>
</feature>
<feature type="transmembrane region" description="Helical" evidence="8">
    <location>
        <begin position="75"/>
        <end position="96"/>
    </location>
</feature>
<dbReference type="InterPro" id="IPR037294">
    <property type="entry name" value="ABC_BtuC-like"/>
</dbReference>
<evidence type="ECO:0000256" key="3">
    <source>
        <dbReference type="ARBA" id="ARBA00022448"/>
    </source>
</evidence>
<evidence type="ECO:0000256" key="8">
    <source>
        <dbReference type="SAM" id="Phobius"/>
    </source>
</evidence>
<keyword evidence="7 8" id="KW-0472">Membrane</keyword>
<name>A0A081C522_VECG1</name>
<dbReference type="GO" id="GO:0005886">
    <property type="term" value="C:plasma membrane"/>
    <property type="evidence" value="ECO:0007669"/>
    <property type="project" value="UniProtKB-SubCell"/>
</dbReference>
<evidence type="ECO:0000256" key="2">
    <source>
        <dbReference type="ARBA" id="ARBA00007935"/>
    </source>
</evidence>
<evidence type="ECO:0000256" key="1">
    <source>
        <dbReference type="ARBA" id="ARBA00004651"/>
    </source>
</evidence>
<dbReference type="EMBL" id="DF820470">
    <property type="protein sequence ID" value="GAK59677.1"/>
    <property type="molecule type" value="Genomic_DNA"/>
</dbReference>
<dbReference type="Pfam" id="PF01032">
    <property type="entry name" value="FecCD"/>
    <property type="match status" value="1"/>
</dbReference>
<evidence type="ECO:0000256" key="7">
    <source>
        <dbReference type="ARBA" id="ARBA00023136"/>
    </source>
</evidence>
<dbReference type="SUPFAM" id="SSF81345">
    <property type="entry name" value="ABC transporter involved in vitamin B12 uptake, BtuC"/>
    <property type="match status" value="1"/>
</dbReference>
<keyword evidence="5 8" id="KW-0812">Transmembrane</keyword>
<keyword evidence="3" id="KW-0813">Transport</keyword>
<dbReference type="Gene3D" id="1.10.3470.10">
    <property type="entry name" value="ABC transporter involved in vitamin B12 uptake, BtuC"/>
    <property type="match status" value="1"/>
</dbReference>
<accession>A0A081C522</accession>
<dbReference type="GO" id="GO:0022857">
    <property type="term" value="F:transmembrane transporter activity"/>
    <property type="evidence" value="ECO:0007669"/>
    <property type="project" value="InterPro"/>
</dbReference>
<keyword evidence="10" id="KW-1185">Reference proteome</keyword>
<dbReference type="GO" id="GO:0033214">
    <property type="term" value="P:siderophore-iron import into cell"/>
    <property type="evidence" value="ECO:0007669"/>
    <property type="project" value="TreeGrafter"/>
</dbReference>
<dbReference type="HOGENOM" id="CLU_013016_0_0_0"/>
<comment type="similarity">
    <text evidence="2">Belongs to the binding-protein-dependent transport system permease family. FecCD subfamily.</text>
</comment>
<dbReference type="Proteomes" id="UP000030661">
    <property type="component" value="Unassembled WGS sequence"/>
</dbReference>
<feature type="transmembrane region" description="Helical" evidence="8">
    <location>
        <begin position="142"/>
        <end position="163"/>
    </location>
</feature>
<feature type="transmembrane region" description="Helical" evidence="8">
    <location>
        <begin position="330"/>
        <end position="351"/>
    </location>
</feature>
<feature type="transmembrane region" description="Helical" evidence="8">
    <location>
        <begin position="21"/>
        <end position="44"/>
    </location>
</feature>
<protein>
    <submittedName>
        <fullName evidence="9">Transport system permease protein</fullName>
    </submittedName>
</protein>
<gene>
    <name evidence="9" type="ORF">U27_06662</name>
</gene>